<dbReference type="EC" id="3.1.4.-" evidence="2"/>
<proteinExistence type="predicted"/>
<dbReference type="Proteomes" id="UP001469365">
    <property type="component" value="Unassembled WGS sequence"/>
</dbReference>
<keyword evidence="2" id="KW-0378">Hydrolase</keyword>
<dbReference type="InterPro" id="IPR037522">
    <property type="entry name" value="HD_GYP_dom"/>
</dbReference>
<dbReference type="CDD" id="cd00077">
    <property type="entry name" value="HDc"/>
    <property type="match status" value="1"/>
</dbReference>
<sequence length="191" mass="21740">MPDVLIIAEMKELMEKDVETYDHSIRMAGLAEVMASVLRLSDVQKSVLVHGCFYHDVGKLLVPDEILKKPSALTASEWAIMKYHPRLGAMILKEYGTMLPEVIDIVLYHHERWDGKGYPQGRSGPDIPPFARLCAIIDAFDCMTSDRPYRRGLTIRQAGEELLKQAGTQFDPEYVSLFIRTFELNKLNQLT</sequence>
<feature type="domain" description="HD-GYP" evidence="1">
    <location>
        <begin position="1"/>
        <end position="191"/>
    </location>
</feature>
<comment type="caution">
    <text evidence="2">The sequence shown here is derived from an EMBL/GenBank/DDBJ whole genome shotgun (WGS) entry which is preliminary data.</text>
</comment>
<dbReference type="RefSeq" id="WP_341420289.1">
    <property type="nucleotide sequence ID" value="NZ_JBBPCC010000047.1"/>
</dbReference>
<accession>A0ABU9DY38</accession>
<dbReference type="InterPro" id="IPR006675">
    <property type="entry name" value="HDIG_dom"/>
</dbReference>
<evidence type="ECO:0000259" key="1">
    <source>
        <dbReference type="PROSITE" id="PS51832"/>
    </source>
</evidence>
<evidence type="ECO:0000313" key="2">
    <source>
        <dbReference type="EMBL" id="MEK8133156.1"/>
    </source>
</evidence>
<name>A0ABU9DY38_9BACL</name>
<reference evidence="2 3" key="1">
    <citation type="submission" date="2024-04" db="EMBL/GenBank/DDBJ databases">
        <title>draft genome sequnece of Paenibacillus filicis.</title>
        <authorList>
            <person name="Kim D.-U."/>
        </authorList>
    </citation>
    <scope>NUCLEOTIDE SEQUENCE [LARGE SCALE GENOMIC DNA]</scope>
    <source>
        <strain evidence="2 3">KACC14197</strain>
    </source>
</reference>
<evidence type="ECO:0000313" key="3">
    <source>
        <dbReference type="Proteomes" id="UP001469365"/>
    </source>
</evidence>
<dbReference type="PROSITE" id="PS51832">
    <property type="entry name" value="HD_GYP"/>
    <property type="match status" value="1"/>
</dbReference>
<gene>
    <name evidence="2" type="ORF">WMW72_35365</name>
</gene>
<dbReference type="GO" id="GO:0016787">
    <property type="term" value="F:hydrolase activity"/>
    <property type="evidence" value="ECO:0007669"/>
    <property type="project" value="UniProtKB-KW"/>
</dbReference>
<dbReference type="Gene3D" id="1.10.3210.10">
    <property type="entry name" value="Hypothetical protein af1432"/>
    <property type="match status" value="1"/>
</dbReference>
<dbReference type="InterPro" id="IPR003607">
    <property type="entry name" value="HD/PDEase_dom"/>
</dbReference>
<dbReference type="Pfam" id="PF13487">
    <property type="entry name" value="HD_5"/>
    <property type="match status" value="1"/>
</dbReference>
<dbReference type="PANTHER" id="PTHR43155">
    <property type="entry name" value="CYCLIC DI-GMP PHOSPHODIESTERASE PA4108-RELATED"/>
    <property type="match status" value="1"/>
</dbReference>
<keyword evidence="3" id="KW-1185">Reference proteome</keyword>
<dbReference type="SMART" id="SM00471">
    <property type="entry name" value="HDc"/>
    <property type="match status" value="1"/>
</dbReference>
<dbReference type="PANTHER" id="PTHR43155:SF2">
    <property type="entry name" value="CYCLIC DI-GMP PHOSPHODIESTERASE PA4108"/>
    <property type="match status" value="1"/>
</dbReference>
<dbReference type="SUPFAM" id="SSF109604">
    <property type="entry name" value="HD-domain/PDEase-like"/>
    <property type="match status" value="1"/>
</dbReference>
<organism evidence="2 3">
    <name type="scientific">Paenibacillus filicis</name>
    <dbReference type="NCBI Taxonomy" id="669464"/>
    <lineage>
        <taxon>Bacteria</taxon>
        <taxon>Bacillati</taxon>
        <taxon>Bacillota</taxon>
        <taxon>Bacilli</taxon>
        <taxon>Bacillales</taxon>
        <taxon>Paenibacillaceae</taxon>
        <taxon>Paenibacillus</taxon>
    </lineage>
</organism>
<protein>
    <submittedName>
        <fullName evidence="2">HD-GYP domain-containing protein</fullName>
        <ecNumber evidence="2">3.1.4.-</ecNumber>
    </submittedName>
</protein>
<dbReference type="NCBIfam" id="TIGR00277">
    <property type="entry name" value="HDIG"/>
    <property type="match status" value="1"/>
</dbReference>
<dbReference type="EMBL" id="JBBPCC010000047">
    <property type="protein sequence ID" value="MEK8133156.1"/>
    <property type="molecule type" value="Genomic_DNA"/>
</dbReference>